<protein>
    <submittedName>
        <fullName evidence="7">Rhodocoxin reductase</fullName>
        <ecNumber evidence="7">1.18.1.-</ecNumber>
    </submittedName>
</protein>
<organism evidence="7 8">
    <name type="scientific">Mycobacteroides abscessus 1948</name>
    <dbReference type="NCBI Taxonomy" id="1299323"/>
    <lineage>
        <taxon>Bacteria</taxon>
        <taxon>Bacillati</taxon>
        <taxon>Actinomycetota</taxon>
        <taxon>Actinomycetes</taxon>
        <taxon>Mycobacteriales</taxon>
        <taxon>Mycobacteriaceae</taxon>
        <taxon>Mycobacteroides</taxon>
        <taxon>Mycobacteroides abscessus</taxon>
    </lineage>
</organism>
<dbReference type="GO" id="GO:0005737">
    <property type="term" value="C:cytoplasm"/>
    <property type="evidence" value="ECO:0007669"/>
    <property type="project" value="TreeGrafter"/>
</dbReference>
<keyword evidence="3" id="KW-0274">FAD</keyword>
<comment type="caution">
    <text evidence="7">The sequence shown here is derived from an EMBL/GenBank/DDBJ whole genome shotgun (WGS) entry which is preliminary data.</text>
</comment>
<evidence type="ECO:0000256" key="2">
    <source>
        <dbReference type="ARBA" id="ARBA00022630"/>
    </source>
</evidence>
<evidence type="ECO:0000256" key="1">
    <source>
        <dbReference type="ARBA" id="ARBA00001974"/>
    </source>
</evidence>
<name>A0A829QQ21_9MYCO</name>
<gene>
    <name evidence="7" type="primary">thcD</name>
    <name evidence="7" type="ORF">I542_4926</name>
</gene>
<accession>A0A829QQ21</accession>
<reference evidence="7 8" key="1">
    <citation type="submission" date="2013-12" db="EMBL/GenBank/DDBJ databases">
        <authorList>
            <person name="Zelazny A."/>
            <person name="Olivier K."/>
            <person name="Holland S."/>
            <person name="Lenaerts A."/>
            <person name="Ordway D."/>
            <person name="DeGroote M.A."/>
            <person name="Parker T."/>
            <person name="Sizemore C."/>
            <person name="Tallon L.J."/>
            <person name="Sadzewicz L.K."/>
            <person name="Sengamalay N."/>
            <person name="Fraser C.M."/>
            <person name="Hine E."/>
            <person name="Shefchek K.A."/>
            <person name="Das S.P."/>
            <person name="Tettelin H."/>
        </authorList>
    </citation>
    <scope>NUCLEOTIDE SEQUENCE [LARGE SCALE GENOMIC DNA]</scope>
    <source>
        <strain evidence="7 8">1948</strain>
    </source>
</reference>
<proteinExistence type="predicted"/>
<dbReference type="InterPro" id="IPR023753">
    <property type="entry name" value="FAD/NAD-binding_dom"/>
</dbReference>
<dbReference type="Gene3D" id="3.50.50.60">
    <property type="entry name" value="FAD/NAD(P)-binding domain"/>
    <property type="match status" value="2"/>
</dbReference>
<dbReference type="Gene3D" id="3.30.390.30">
    <property type="match status" value="1"/>
</dbReference>
<feature type="domain" description="Reductase C-terminal" evidence="6">
    <location>
        <begin position="334"/>
        <end position="415"/>
    </location>
</feature>
<evidence type="ECO:0000256" key="3">
    <source>
        <dbReference type="ARBA" id="ARBA00022827"/>
    </source>
</evidence>
<dbReference type="EMBL" id="JAOH01000002">
    <property type="protein sequence ID" value="EUA64750.1"/>
    <property type="molecule type" value="Genomic_DNA"/>
</dbReference>
<dbReference type="PANTHER" id="PTHR43557:SF2">
    <property type="entry name" value="RIESKE DOMAIN-CONTAINING PROTEIN-RELATED"/>
    <property type="match status" value="1"/>
</dbReference>
<dbReference type="Pfam" id="PF14759">
    <property type="entry name" value="Reductase_C"/>
    <property type="match status" value="1"/>
</dbReference>
<dbReference type="InterPro" id="IPR016156">
    <property type="entry name" value="FAD/NAD-linked_Rdtase_dimer_sf"/>
</dbReference>
<dbReference type="Pfam" id="PF07992">
    <property type="entry name" value="Pyr_redox_2"/>
    <property type="match status" value="1"/>
</dbReference>
<dbReference type="Proteomes" id="UP000021210">
    <property type="component" value="Unassembled WGS sequence"/>
</dbReference>
<evidence type="ECO:0000256" key="4">
    <source>
        <dbReference type="ARBA" id="ARBA00023002"/>
    </source>
</evidence>
<dbReference type="InterPro" id="IPR050446">
    <property type="entry name" value="FAD-oxidoreductase/Apoptosis"/>
</dbReference>
<keyword evidence="2" id="KW-0285">Flavoprotein</keyword>
<dbReference type="InterPro" id="IPR028202">
    <property type="entry name" value="Reductase_C"/>
</dbReference>
<evidence type="ECO:0000259" key="5">
    <source>
        <dbReference type="Pfam" id="PF07992"/>
    </source>
</evidence>
<sequence>MPALSDSMPVPPDREDAAVVIVGAGHAGVQVAVSLREFGFSDRIVIVDAEARSPYQRPPLSKEYLCGTVDQPPPLRAHEFYEIQRIEFRRAAAVSIDRAQRTITLDDGSRLGYGHLVLATGARNREIPVPGANTPGVLGLRTLDDARDIRERIGTSDDIVIIGAGFIGLEVAAAARKRGKRVHVVEAVDRVMARVVSPHVSQHLADLHAREGVNVHLGRSLAAIRTDRAGKLDTVELTCGTTMAADLVVVGVGVVPNIELAAEAGLAVDNGVCVDAALLTKDPAISAVGDCAAFPVSGSGASIRLESVQNAVDHGRFVAARLTGSVENYVAVPWFWTHQYSAKLQIAGKALEVSESVVVGDAQAFSVLRFNDQTLVSVESINRPGDHLAARRILAGDKRPSPTDARSPGFSLKSFVQSATSAA</sequence>
<dbReference type="SUPFAM" id="SSF55424">
    <property type="entry name" value="FAD/NAD-linked reductases, dimerisation (C-terminal) domain"/>
    <property type="match status" value="1"/>
</dbReference>
<evidence type="ECO:0000259" key="6">
    <source>
        <dbReference type="Pfam" id="PF14759"/>
    </source>
</evidence>
<dbReference type="PRINTS" id="PR00368">
    <property type="entry name" value="FADPNR"/>
</dbReference>
<dbReference type="SUPFAM" id="SSF51905">
    <property type="entry name" value="FAD/NAD(P)-binding domain"/>
    <property type="match status" value="2"/>
</dbReference>
<comment type="cofactor">
    <cofactor evidence="1">
        <name>FAD</name>
        <dbReference type="ChEBI" id="CHEBI:57692"/>
    </cofactor>
</comment>
<keyword evidence="4 7" id="KW-0560">Oxidoreductase</keyword>
<dbReference type="GO" id="GO:0016651">
    <property type="term" value="F:oxidoreductase activity, acting on NAD(P)H"/>
    <property type="evidence" value="ECO:0007669"/>
    <property type="project" value="TreeGrafter"/>
</dbReference>
<dbReference type="PANTHER" id="PTHR43557">
    <property type="entry name" value="APOPTOSIS-INDUCING FACTOR 1"/>
    <property type="match status" value="1"/>
</dbReference>
<dbReference type="EC" id="1.18.1.-" evidence="7"/>
<dbReference type="PRINTS" id="PR00411">
    <property type="entry name" value="PNDRDTASEI"/>
</dbReference>
<dbReference type="InterPro" id="IPR036188">
    <property type="entry name" value="FAD/NAD-bd_sf"/>
</dbReference>
<feature type="domain" description="FAD/NAD(P)-binding" evidence="5">
    <location>
        <begin position="18"/>
        <end position="315"/>
    </location>
</feature>
<evidence type="ECO:0000313" key="8">
    <source>
        <dbReference type="Proteomes" id="UP000021210"/>
    </source>
</evidence>
<dbReference type="AlphaFoldDB" id="A0A829QQ21"/>
<evidence type="ECO:0000313" key="7">
    <source>
        <dbReference type="EMBL" id="EUA64750.1"/>
    </source>
</evidence>